<dbReference type="InterPro" id="IPR059102">
    <property type="entry name" value="PHD_PHF7/G2E3-like"/>
</dbReference>
<dbReference type="OrthoDB" id="9118553at2759"/>
<feature type="non-terminal residue" evidence="5">
    <location>
        <position position="128"/>
    </location>
</feature>
<evidence type="ECO:0000259" key="4">
    <source>
        <dbReference type="Pfam" id="PF26054"/>
    </source>
</evidence>
<gene>
    <name evidence="5" type="primary">Phf7_2</name>
    <name evidence="5" type="ORF">PENPIL_R00205</name>
</gene>
<accession>A0A851P4R2</accession>
<dbReference type="PROSITE" id="PS01359">
    <property type="entry name" value="ZF_PHD_1"/>
    <property type="match status" value="1"/>
</dbReference>
<evidence type="ECO:0000256" key="2">
    <source>
        <dbReference type="ARBA" id="ARBA00022771"/>
    </source>
</evidence>
<dbReference type="InterPro" id="IPR051188">
    <property type="entry name" value="PHD-type_Zinc_Finger"/>
</dbReference>
<dbReference type="InterPro" id="IPR013083">
    <property type="entry name" value="Znf_RING/FYVE/PHD"/>
</dbReference>
<keyword evidence="6" id="KW-1185">Reference proteome</keyword>
<dbReference type="AlphaFoldDB" id="A0A851P4R2"/>
<proteinExistence type="predicted"/>
<feature type="domain" description="PHF7/G2E3-like PHD zinc finger" evidence="4">
    <location>
        <begin position="47"/>
        <end position="105"/>
    </location>
</feature>
<evidence type="ECO:0000313" key="6">
    <source>
        <dbReference type="Proteomes" id="UP000613066"/>
    </source>
</evidence>
<protein>
    <submittedName>
        <fullName evidence="5">PHF7 protein</fullName>
    </submittedName>
</protein>
<reference evidence="5" key="1">
    <citation type="submission" date="2019-09" db="EMBL/GenBank/DDBJ databases">
        <title>Bird 10,000 Genomes (B10K) Project - Family phase.</title>
        <authorList>
            <person name="Zhang G."/>
        </authorList>
    </citation>
    <scope>NUCLEOTIDE SEQUENCE</scope>
    <source>
        <strain evidence="5">B10K-DU-001-08</strain>
        <tissue evidence="5">Muscle</tissue>
    </source>
</reference>
<evidence type="ECO:0000313" key="5">
    <source>
        <dbReference type="EMBL" id="NXC49391.1"/>
    </source>
</evidence>
<dbReference type="PANTHER" id="PTHR12420:SF47">
    <property type="entry name" value="PHD FINGER PROTEIN 7"/>
    <property type="match status" value="1"/>
</dbReference>
<name>A0A851P4R2_9GALL</name>
<dbReference type="GO" id="GO:0005634">
    <property type="term" value="C:nucleus"/>
    <property type="evidence" value="ECO:0007669"/>
    <property type="project" value="TreeGrafter"/>
</dbReference>
<dbReference type="Proteomes" id="UP000613066">
    <property type="component" value="Unassembled WGS sequence"/>
</dbReference>
<feature type="non-terminal residue" evidence="5">
    <location>
        <position position="1"/>
    </location>
</feature>
<sequence length="128" mass="14290">SAGILSFQCPVCQNREQFLSEMSALGIQIPLRRSSWWDDDMYPSLEERHQRCDVSKCLCPGGREQADEEGPWQLLLCSSCAAEGTHRHCSLLSRRTESWECDTCAGVGTCKRQRAACRCVVARHGLAA</sequence>
<dbReference type="InterPro" id="IPR011011">
    <property type="entry name" value="Znf_FYVE_PHD"/>
</dbReference>
<dbReference type="PANTHER" id="PTHR12420">
    <property type="entry name" value="PHD FINGER PROTEIN"/>
    <property type="match status" value="1"/>
</dbReference>
<keyword evidence="1" id="KW-0479">Metal-binding</keyword>
<dbReference type="SUPFAM" id="SSF57903">
    <property type="entry name" value="FYVE/PHD zinc finger"/>
    <property type="match status" value="1"/>
</dbReference>
<keyword evidence="2" id="KW-0863">Zinc-finger</keyword>
<organism evidence="5 6">
    <name type="scientific">Penelope pileata</name>
    <dbReference type="NCBI Taxonomy" id="1118817"/>
    <lineage>
        <taxon>Eukaryota</taxon>
        <taxon>Metazoa</taxon>
        <taxon>Chordata</taxon>
        <taxon>Craniata</taxon>
        <taxon>Vertebrata</taxon>
        <taxon>Euteleostomi</taxon>
        <taxon>Archelosauria</taxon>
        <taxon>Archosauria</taxon>
        <taxon>Dinosauria</taxon>
        <taxon>Saurischia</taxon>
        <taxon>Theropoda</taxon>
        <taxon>Coelurosauria</taxon>
        <taxon>Aves</taxon>
        <taxon>Neognathae</taxon>
        <taxon>Galloanserae</taxon>
        <taxon>Galliformes</taxon>
        <taxon>Cracidae</taxon>
        <taxon>Penelope</taxon>
    </lineage>
</organism>
<evidence type="ECO:0000256" key="3">
    <source>
        <dbReference type="ARBA" id="ARBA00022833"/>
    </source>
</evidence>
<evidence type="ECO:0000256" key="1">
    <source>
        <dbReference type="ARBA" id="ARBA00022723"/>
    </source>
</evidence>
<keyword evidence="3" id="KW-0862">Zinc</keyword>
<dbReference type="GO" id="GO:0008270">
    <property type="term" value="F:zinc ion binding"/>
    <property type="evidence" value="ECO:0007669"/>
    <property type="project" value="UniProtKB-KW"/>
</dbReference>
<dbReference type="EMBL" id="WBMW01005486">
    <property type="protein sequence ID" value="NXC49391.1"/>
    <property type="molecule type" value="Genomic_DNA"/>
</dbReference>
<dbReference type="Gene3D" id="3.30.40.10">
    <property type="entry name" value="Zinc/RING finger domain, C3HC4 (zinc finger)"/>
    <property type="match status" value="1"/>
</dbReference>
<comment type="caution">
    <text evidence="5">The sequence shown here is derived from an EMBL/GenBank/DDBJ whole genome shotgun (WGS) entry which is preliminary data.</text>
</comment>
<dbReference type="Pfam" id="PF26054">
    <property type="entry name" value="PHD_G2E3"/>
    <property type="match status" value="1"/>
</dbReference>
<dbReference type="InterPro" id="IPR019786">
    <property type="entry name" value="Zinc_finger_PHD-type_CS"/>
</dbReference>